<evidence type="ECO:0000256" key="1">
    <source>
        <dbReference type="ARBA" id="ARBA00004651"/>
    </source>
</evidence>
<dbReference type="GO" id="GO:0005315">
    <property type="term" value="F:phosphate transmembrane transporter activity"/>
    <property type="evidence" value="ECO:0007669"/>
    <property type="project" value="InterPro"/>
</dbReference>
<evidence type="ECO:0000256" key="5">
    <source>
        <dbReference type="ARBA" id="ARBA00022592"/>
    </source>
</evidence>
<evidence type="ECO:0000256" key="8">
    <source>
        <dbReference type="ARBA" id="ARBA00023136"/>
    </source>
</evidence>
<keyword evidence="5 10" id="KW-0592">Phosphate transport</keyword>
<feature type="transmembrane region" description="Helical" evidence="9">
    <location>
        <begin position="165"/>
        <end position="183"/>
    </location>
</feature>
<dbReference type="Gene3D" id="1.10.3720.10">
    <property type="entry name" value="MetI-like"/>
    <property type="match status" value="1"/>
</dbReference>
<dbReference type="GO" id="GO:0005886">
    <property type="term" value="C:plasma membrane"/>
    <property type="evidence" value="ECO:0007669"/>
    <property type="project" value="UniProtKB-SubCell"/>
</dbReference>
<dbReference type="PANTHER" id="PTHR30425">
    <property type="entry name" value="PHOSPHATE TRANSPORT SYSTEM PERMEASE PROTEIN PST"/>
    <property type="match status" value="1"/>
</dbReference>
<keyword evidence="7 9" id="KW-1133">Transmembrane helix</keyword>
<dbReference type="CDD" id="cd06261">
    <property type="entry name" value="TM_PBP2"/>
    <property type="match status" value="1"/>
</dbReference>
<keyword evidence="13" id="KW-1185">Reference proteome</keyword>
<dbReference type="InterPro" id="IPR000515">
    <property type="entry name" value="MetI-like"/>
</dbReference>
<evidence type="ECO:0000256" key="3">
    <source>
        <dbReference type="ARBA" id="ARBA00022448"/>
    </source>
</evidence>
<comment type="subcellular location">
    <subcellularLocation>
        <location evidence="1 9">Cell membrane</location>
        <topology evidence="1 9">Multi-pass membrane protein</topology>
    </subcellularLocation>
</comment>
<sequence>MERKTISIIANRKTKSMVEKTASVIFICCAVVSIVAVVGITAYMFVSGTPAIFKVGLTEILFSNVWAPTAADPHYGILNIILTSIVGVFFAILIGVPIGILTAVNLAEIANPKVRNIIKSAVELLAGIPSVVYGLLGILIINPLMYQLELMIFAGSKTHQFTGGANLISAILVLAIMILPTLINITETSLKSVPDDYRKSSLALGASQMQTIFKVVLPAAKNGIMSAVVLGVGRAIGEAMAILLVAGNSVNFPLPFNSVRFLTTGIVSEMGYASGTHREVLFTIGLVLFIFILAINLILTFILKRGGEDGK</sequence>
<dbReference type="InterPro" id="IPR011864">
    <property type="entry name" value="Phosphate_PstC"/>
</dbReference>
<dbReference type="Proteomes" id="UP000195305">
    <property type="component" value="Unassembled WGS sequence"/>
</dbReference>
<dbReference type="AlphaFoldDB" id="A0A1Y4SNF0"/>
<gene>
    <name evidence="12" type="ORF">B5E75_13350</name>
</gene>
<dbReference type="OrthoDB" id="9785113at2"/>
<dbReference type="Pfam" id="PF00528">
    <property type="entry name" value="BPD_transp_1"/>
    <property type="match status" value="1"/>
</dbReference>
<dbReference type="InterPro" id="IPR035906">
    <property type="entry name" value="MetI-like_sf"/>
</dbReference>
<feature type="transmembrane region" description="Helical" evidence="9">
    <location>
        <begin position="224"/>
        <end position="246"/>
    </location>
</feature>
<evidence type="ECO:0000259" key="11">
    <source>
        <dbReference type="PROSITE" id="PS50928"/>
    </source>
</evidence>
<dbReference type="SUPFAM" id="SSF161098">
    <property type="entry name" value="MetI-like"/>
    <property type="match status" value="1"/>
</dbReference>
<evidence type="ECO:0000256" key="10">
    <source>
        <dbReference type="RuleBase" id="RU363054"/>
    </source>
</evidence>
<dbReference type="PANTHER" id="PTHR30425:SF1">
    <property type="entry name" value="PHOSPHATE TRANSPORT SYSTEM PERMEASE PROTEIN PSTC"/>
    <property type="match status" value="1"/>
</dbReference>
<comment type="caution">
    <text evidence="12">The sequence shown here is derived from an EMBL/GenBank/DDBJ whole genome shotgun (WGS) entry which is preliminary data.</text>
</comment>
<feature type="transmembrane region" description="Helical" evidence="9">
    <location>
        <begin position="124"/>
        <end position="145"/>
    </location>
</feature>
<proteinExistence type="inferred from homology"/>
<comment type="function">
    <text evidence="10">Part of the binding-protein-dependent transport system for phosphate; probably responsible for the translocation of the substrate across the membrane.</text>
</comment>
<evidence type="ECO:0000256" key="9">
    <source>
        <dbReference type="RuleBase" id="RU363032"/>
    </source>
</evidence>
<dbReference type="NCBIfam" id="TIGR02138">
    <property type="entry name" value="phosphate_pstC"/>
    <property type="match status" value="1"/>
</dbReference>
<evidence type="ECO:0000256" key="6">
    <source>
        <dbReference type="ARBA" id="ARBA00022692"/>
    </source>
</evidence>
<evidence type="ECO:0000313" key="12">
    <source>
        <dbReference type="EMBL" id="OUQ31455.1"/>
    </source>
</evidence>
<feature type="transmembrane region" description="Helical" evidence="9">
    <location>
        <begin position="21"/>
        <end position="46"/>
    </location>
</feature>
<keyword evidence="4 10" id="KW-1003">Cell membrane</keyword>
<accession>A0A1Y4SNF0</accession>
<dbReference type="RefSeq" id="WP_087360208.1">
    <property type="nucleotide sequence ID" value="NZ_JACJKO010000062.1"/>
</dbReference>
<dbReference type="PROSITE" id="PS50928">
    <property type="entry name" value="ABC_TM1"/>
    <property type="match status" value="1"/>
</dbReference>
<name>A0A1Y4SNF0_9FIRM</name>
<evidence type="ECO:0000256" key="4">
    <source>
        <dbReference type="ARBA" id="ARBA00022475"/>
    </source>
</evidence>
<evidence type="ECO:0000256" key="7">
    <source>
        <dbReference type="ARBA" id="ARBA00022989"/>
    </source>
</evidence>
<keyword evidence="3 9" id="KW-0813">Transport</keyword>
<evidence type="ECO:0000313" key="13">
    <source>
        <dbReference type="Proteomes" id="UP000195305"/>
    </source>
</evidence>
<organism evidence="12 13">
    <name type="scientific">Massilimicrobiota timonensis</name>
    <dbReference type="NCBI Taxonomy" id="1776392"/>
    <lineage>
        <taxon>Bacteria</taxon>
        <taxon>Bacillati</taxon>
        <taxon>Bacillota</taxon>
        <taxon>Erysipelotrichia</taxon>
        <taxon>Erysipelotrichales</taxon>
        <taxon>Erysipelotrichaceae</taxon>
        <taxon>Massilimicrobiota</taxon>
    </lineage>
</organism>
<keyword evidence="6 9" id="KW-0812">Transmembrane</keyword>
<dbReference type="InterPro" id="IPR051124">
    <property type="entry name" value="Phosphate_Transport_Permease"/>
</dbReference>
<dbReference type="EMBL" id="NFLJ01000056">
    <property type="protein sequence ID" value="OUQ31455.1"/>
    <property type="molecule type" value="Genomic_DNA"/>
</dbReference>
<protein>
    <recommendedName>
        <fullName evidence="10">Phosphate transport system permease protein</fullName>
    </recommendedName>
</protein>
<dbReference type="GO" id="GO:0006817">
    <property type="term" value="P:phosphate ion transport"/>
    <property type="evidence" value="ECO:0007669"/>
    <property type="project" value="UniProtKB-KW"/>
</dbReference>
<feature type="transmembrane region" description="Helical" evidence="9">
    <location>
        <begin position="280"/>
        <end position="303"/>
    </location>
</feature>
<evidence type="ECO:0000256" key="2">
    <source>
        <dbReference type="ARBA" id="ARBA00007069"/>
    </source>
</evidence>
<reference evidence="12 13" key="1">
    <citation type="journal article" date="2018" name="BMC Genomics">
        <title>Whole genome sequencing and function prediction of 133 gut anaerobes isolated from chicken caecum in pure cultures.</title>
        <authorList>
            <person name="Medvecky M."/>
            <person name="Cejkova D."/>
            <person name="Polansky O."/>
            <person name="Karasova D."/>
            <person name="Kubasova T."/>
            <person name="Cizek A."/>
            <person name="Rychlik I."/>
        </authorList>
    </citation>
    <scope>NUCLEOTIDE SEQUENCE [LARGE SCALE GENOMIC DNA]</scope>
    <source>
        <strain evidence="12 13">An13</strain>
    </source>
</reference>
<comment type="similarity">
    <text evidence="2 10">Belongs to the binding-protein-dependent transport system permease family. CysTW subfamily.</text>
</comment>
<feature type="domain" description="ABC transmembrane type-1" evidence="11">
    <location>
        <begin position="77"/>
        <end position="299"/>
    </location>
</feature>
<feature type="transmembrane region" description="Helical" evidence="9">
    <location>
        <begin position="77"/>
        <end position="104"/>
    </location>
</feature>
<keyword evidence="8 9" id="KW-0472">Membrane</keyword>